<name>A0A2P2QF58_RHIMU</name>
<evidence type="ECO:0000313" key="1">
    <source>
        <dbReference type="EMBL" id="MBX65534.1"/>
    </source>
</evidence>
<sequence length="56" mass="6635">MYTLADPSQYLPASPAYEKILNISQIQPYHKLTRQIKKITNLNKQNMLSFPQGWRR</sequence>
<protein>
    <submittedName>
        <fullName evidence="1">Uncharacterized protein</fullName>
    </submittedName>
</protein>
<proteinExistence type="predicted"/>
<accession>A0A2P2QF58</accession>
<dbReference type="AlphaFoldDB" id="A0A2P2QF58"/>
<reference evidence="1" key="1">
    <citation type="submission" date="2018-02" db="EMBL/GenBank/DDBJ databases">
        <title>Rhizophora mucronata_Transcriptome.</title>
        <authorList>
            <person name="Meera S.P."/>
            <person name="Sreeshan A."/>
            <person name="Augustine A."/>
        </authorList>
    </citation>
    <scope>NUCLEOTIDE SEQUENCE</scope>
    <source>
        <tissue evidence="1">Leaf</tissue>
    </source>
</reference>
<organism evidence="1">
    <name type="scientific">Rhizophora mucronata</name>
    <name type="common">Asiatic mangrove</name>
    <dbReference type="NCBI Taxonomy" id="61149"/>
    <lineage>
        <taxon>Eukaryota</taxon>
        <taxon>Viridiplantae</taxon>
        <taxon>Streptophyta</taxon>
        <taxon>Embryophyta</taxon>
        <taxon>Tracheophyta</taxon>
        <taxon>Spermatophyta</taxon>
        <taxon>Magnoliopsida</taxon>
        <taxon>eudicotyledons</taxon>
        <taxon>Gunneridae</taxon>
        <taxon>Pentapetalae</taxon>
        <taxon>rosids</taxon>
        <taxon>fabids</taxon>
        <taxon>Malpighiales</taxon>
        <taxon>Rhizophoraceae</taxon>
        <taxon>Rhizophora</taxon>
    </lineage>
</organism>
<dbReference type="EMBL" id="GGEC01085050">
    <property type="protein sequence ID" value="MBX65534.1"/>
    <property type="molecule type" value="Transcribed_RNA"/>
</dbReference>